<protein>
    <submittedName>
        <fullName evidence="1">Uncharacterized protein</fullName>
    </submittedName>
</protein>
<sequence length="178" mass="20401">MASRTLRGRLHHGDVGGKKHEHLTGADFDDLNEPLLGNNDNNKTNRLEVQNIENILYDEKRKENLHWGFLFCRIISEWAQWLVLLGSRSFIARILTLPSTAGNGSTKKFLPPLLSPLQGALRHLWRSGYPNRELPGLKSEVWKEMGWQRSDPSTDFRGGGFISLENLIFFAKRYPEAF</sequence>
<dbReference type="Proteomes" id="UP001055811">
    <property type="component" value="Linkage Group LG08"/>
</dbReference>
<name>A0ACB8ZTR9_CICIN</name>
<reference evidence="1 2" key="2">
    <citation type="journal article" date="2022" name="Mol. Ecol. Resour.">
        <title>The genomes of chicory, endive, great burdock and yacon provide insights into Asteraceae paleo-polyploidization history and plant inulin production.</title>
        <authorList>
            <person name="Fan W."/>
            <person name="Wang S."/>
            <person name="Wang H."/>
            <person name="Wang A."/>
            <person name="Jiang F."/>
            <person name="Liu H."/>
            <person name="Zhao H."/>
            <person name="Xu D."/>
            <person name="Zhang Y."/>
        </authorList>
    </citation>
    <scope>NUCLEOTIDE SEQUENCE [LARGE SCALE GENOMIC DNA]</scope>
    <source>
        <strain evidence="2">cv. Punajuju</strain>
        <tissue evidence="1">Leaves</tissue>
    </source>
</reference>
<organism evidence="1 2">
    <name type="scientific">Cichorium intybus</name>
    <name type="common">Chicory</name>
    <dbReference type="NCBI Taxonomy" id="13427"/>
    <lineage>
        <taxon>Eukaryota</taxon>
        <taxon>Viridiplantae</taxon>
        <taxon>Streptophyta</taxon>
        <taxon>Embryophyta</taxon>
        <taxon>Tracheophyta</taxon>
        <taxon>Spermatophyta</taxon>
        <taxon>Magnoliopsida</taxon>
        <taxon>eudicotyledons</taxon>
        <taxon>Gunneridae</taxon>
        <taxon>Pentapetalae</taxon>
        <taxon>asterids</taxon>
        <taxon>campanulids</taxon>
        <taxon>Asterales</taxon>
        <taxon>Asteraceae</taxon>
        <taxon>Cichorioideae</taxon>
        <taxon>Cichorieae</taxon>
        <taxon>Cichoriinae</taxon>
        <taxon>Cichorium</taxon>
    </lineage>
</organism>
<comment type="caution">
    <text evidence="1">The sequence shown here is derived from an EMBL/GenBank/DDBJ whole genome shotgun (WGS) entry which is preliminary data.</text>
</comment>
<evidence type="ECO:0000313" key="2">
    <source>
        <dbReference type="Proteomes" id="UP001055811"/>
    </source>
</evidence>
<gene>
    <name evidence="1" type="ORF">L2E82_45517</name>
</gene>
<keyword evidence="2" id="KW-1185">Reference proteome</keyword>
<accession>A0ACB8ZTR9</accession>
<evidence type="ECO:0000313" key="1">
    <source>
        <dbReference type="EMBL" id="KAI3700876.1"/>
    </source>
</evidence>
<reference evidence="2" key="1">
    <citation type="journal article" date="2022" name="Mol. Ecol. Resour.">
        <title>The genomes of chicory, endive, great burdock and yacon provide insights into Asteraceae palaeo-polyploidization history and plant inulin production.</title>
        <authorList>
            <person name="Fan W."/>
            <person name="Wang S."/>
            <person name="Wang H."/>
            <person name="Wang A."/>
            <person name="Jiang F."/>
            <person name="Liu H."/>
            <person name="Zhao H."/>
            <person name="Xu D."/>
            <person name="Zhang Y."/>
        </authorList>
    </citation>
    <scope>NUCLEOTIDE SEQUENCE [LARGE SCALE GENOMIC DNA]</scope>
    <source>
        <strain evidence="2">cv. Punajuju</strain>
    </source>
</reference>
<proteinExistence type="predicted"/>
<dbReference type="EMBL" id="CM042016">
    <property type="protein sequence ID" value="KAI3700876.1"/>
    <property type="molecule type" value="Genomic_DNA"/>
</dbReference>